<feature type="compositionally biased region" description="Pro residues" evidence="1">
    <location>
        <begin position="178"/>
        <end position="220"/>
    </location>
</feature>
<accession>A0A9W6NR23</accession>
<name>A0A9W6NR23_9ACTN</name>
<reference evidence="2" key="2">
    <citation type="submission" date="2023-01" db="EMBL/GenBank/DDBJ databases">
        <authorList>
            <person name="Sun Q."/>
            <person name="Evtushenko L."/>
        </authorList>
    </citation>
    <scope>NUCLEOTIDE SEQUENCE</scope>
    <source>
        <strain evidence="2">VKM Ac-1321</strain>
    </source>
</reference>
<evidence type="ECO:0000313" key="2">
    <source>
        <dbReference type="EMBL" id="GLL05953.1"/>
    </source>
</evidence>
<reference evidence="2" key="1">
    <citation type="journal article" date="2014" name="Int. J. Syst. Evol. Microbiol.">
        <title>Complete genome sequence of Corynebacterium casei LMG S-19264T (=DSM 44701T), isolated from a smear-ripened cheese.</title>
        <authorList>
            <consortium name="US DOE Joint Genome Institute (JGI-PGF)"/>
            <person name="Walter F."/>
            <person name="Albersmeier A."/>
            <person name="Kalinowski J."/>
            <person name="Ruckert C."/>
        </authorList>
    </citation>
    <scope>NUCLEOTIDE SEQUENCE</scope>
    <source>
        <strain evidence="2">VKM Ac-1321</strain>
    </source>
</reference>
<proteinExistence type="predicted"/>
<dbReference type="EMBL" id="BSFP01000066">
    <property type="protein sequence ID" value="GLL05953.1"/>
    <property type="molecule type" value="Genomic_DNA"/>
</dbReference>
<evidence type="ECO:0008006" key="4">
    <source>
        <dbReference type="Google" id="ProtNLM"/>
    </source>
</evidence>
<feature type="region of interest" description="Disordered" evidence="1">
    <location>
        <begin position="1"/>
        <end position="325"/>
    </location>
</feature>
<keyword evidence="3" id="KW-1185">Reference proteome</keyword>
<evidence type="ECO:0000313" key="3">
    <source>
        <dbReference type="Proteomes" id="UP001143480"/>
    </source>
</evidence>
<dbReference type="RefSeq" id="WP_345301040.1">
    <property type="nucleotide sequence ID" value="NZ_BAAAXA010000001.1"/>
</dbReference>
<comment type="caution">
    <text evidence="2">The sequence shown here is derived from an EMBL/GenBank/DDBJ whole genome shotgun (WGS) entry which is preliminary data.</text>
</comment>
<evidence type="ECO:0000256" key="1">
    <source>
        <dbReference type="SAM" id="MobiDB-lite"/>
    </source>
</evidence>
<organism evidence="2 3">
    <name type="scientific">Dactylosporangium matsuzakiense</name>
    <dbReference type="NCBI Taxonomy" id="53360"/>
    <lineage>
        <taxon>Bacteria</taxon>
        <taxon>Bacillati</taxon>
        <taxon>Actinomycetota</taxon>
        <taxon>Actinomycetes</taxon>
        <taxon>Micromonosporales</taxon>
        <taxon>Micromonosporaceae</taxon>
        <taxon>Dactylosporangium</taxon>
    </lineage>
</organism>
<sequence length="523" mass="54008">MYPGKAGTPIGGSSGGRARLAQNGCSGRLAITLVQMGEDVTPPPRRKEPTSQEPDSVPPKGRALGDTALRFEPPPQDALEEEAAKAPPRPRTPAPITPFAPARPTAAETPLPKATPPAQQKAAPPAQKAAAPPVQKKVAPPVQKAAPAAEPLQKAAPAKKLAKKAAPPPEPKPKPEPEPQPEPAPPAVAIEPPAPEPPTAIEPPTAPEPAPTAIEPPPAKKPAAKKAPAQKAPAKKAVPSRTAAKKAEPAPATPPEPVKKAAKAAKKAAPAKKTAVTKATPPAATTPEPEPIIEPPRPVVATEPPVANPEPAASVSFAEQSDETNGINPAYLPETLAVAAVDHLSAAAERRVGWYRLTYPGVDGEAISRAITREFVRRARRQGFAAGLAGPTGLVVEAAGVAWLQAKLVLHLAAAFGHDPGDRRRAAELLVLQRVHATVETAEAAVRAAERAGGRRADPRVGVERVTTPLARMVGAGLLRAAATRLARRVVPGAGLIVGSVTAARSTERLAARAVRYYRGMQS</sequence>
<feature type="compositionally biased region" description="Low complexity" evidence="1">
    <location>
        <begin position="271"/>
        <end position="287"/>
    </location>
</feature>
<feature type="compositionally biased region" description="Low complexity" evidence="1">
    <location>
        <begin position="99"/>
        <end position="159"/>
    </location>
</feature>
<feature type="compositionally biased region" description="Low complexity" evidence="1">
    <location>
        <begin position="225"/>
        <end position="239"/>
    </location>
</feature>
<feature type="compositionally biased region" description="Pro residues" evidence="1">
    <location>
        <begin position="87"/>
        <end position="98"/>
    </location>
</feature>
<gene>
    <name evidence="2" type="ORF">GCM10017581_077010</name>
</gene>
<feature type="compositionally biased region" description="Basic residues" evidence="1">
    <location>
        <begin position="260"/>
        <end position="270"/>
    </location>
</feature>
<feature type="compositionally biased region" description="Pro residues" evidence="1">
    <location>
        <begin position="288"/>
        <end position="298"/>
    </location>
</feature>
<dbReference type="AlphaFoldDB" id="A0A9W6NR23"/>
<dbReference type="Proteomes" id="UP001143480">
    <property type="component" value="Unassembled WGS sequence"/>
</dbReference>
<protein>
    <recommendedName>
        <fullName evidence="4">EcsC family protein</fullName>
    </recommendedName>
</protein>